<keyword evidence="1" id="KW-0732">Signal</keyword>
<dbReference type="InterPro" id="IPR001304">
    <property type="entry name" value="C-type_lectin-like"/>
</dbReference>
<evidence type="ECO:0000313" key="3">
    <source>
        <dbReference type="Ensembl" id="ENSSANP00000006420.1"/>
    </source>
</evidence>
<reference evidence="3" key="1">
    <citation type="submission" date="2025-08" db="UniProtKB">
        <authorList>
            <consortium name="Ensembl"/>
        </authorList>
    </citation>
    <scope>IDENTIFICATION</scope>
</reference>
<keyword evidence="4" id="KW-1185">Reference proteome</keyword>
<dbReference type="Pfam" id="PF00059">
    <property type="entry name" value="Lectin_C"/>
    <property type="match status" value="1"/>
</dbReference>
<dbReference type="PANTHER" id="PTHR22803">
    <property type="entry name" value="MANNOSE, PHOSPHOLIPASE, LECTIN RECEPTOR RELATED"/>
    <property type="match status" value="1"/>
</dbReference>
<dbReference type="Proteomes" id="UP000472260">
    <property type="component" value="Unassembled WGS sequence"/>
</dbReference>
<proteinExistence type="predicted"/>
<evidence type="ECO:0000259" key="2">
    <source>
        <dbReference type="PROSITE" id="PS50041"/>
    </source>
</evidence>
<feature type="domain" description="C-type lectin" evidence="2">
    <location>
        <begin position="34"/>
        <end position="137"/>
    </location>
</feature>
<name>A0A671KFP9_9TELE</name>
<dbReference type="InterPro" id="IPR016186">
    <property type="entry name" value="C-type_lectin-like/link_sf"/>
</dbReference>
<dbReference type="Ensembl" id="ENSSANT00000006892.1">
    <property type="protein sequence ID" value="ENSSANP00000006420.1"/>
    <property type="gene ID" value="ENSSANG00000003604.1"/>
</dbReference>
<sequence>MTMLRSLLLLFIVFSMGNADVDIVQKCPYGWTNFGVRCYKFFSQSVNWITAERNCLGLDANLASVHNKLENDFLLSLLPSSSTLCWLGVHDGEQEEQWMWSDGTPYDYTYWCSYEPNNRNVENCGEVNFSANRCWNDISSCSTVTLTALYLHFLNLSLQNVLNFNLFSILKHSSNQ</sequence>
<evidence type="ECO:0000313" key="4">
    <source>
        <dbReference type="Proteomes" id="UP000472260"/>
    </source>
</evidence>
<accession>A0A671KFP9</accession>
<feature type="chain" id="PRO_5025689240" evidence="1">
    <location>
        <begin position="20"/>
        <end position="176"/>
    </location>
</feature>
<gene>
    <name evidence="3" type="primary">LOC107673699</name>
</gene>
<dbReference type="SMART" id="SM00034">
    <property type="entry name" value="CLECT"/>
    <property type="match status" value="1"/>
</dbReference>
<organism evidence="3 4">
    <name type="scientific">Sinocyclocheilus anshuiensis</name>
    <dbReference type="NCBI Taxonomy" id="1608454"/>
    <lineage>
        <taxon>Eukaryota</taxon>
        <taxon>Metazoa</taxon>
        <taxon>Chordata</taxon>
        <taxon>Craniata</taxon>
        <taxon>Vertebrata</taxon>
        <taxon>Euteleostomi</taxon>
        <taxon>Actinopterygii</taxon>
        <taxon>Neopterygii</taxon>
        <taxon>Teleostei</taxon>
        <taxon>Ostariophysi</taxon>
        <taxon>Cypriniformes</taxon>
        <taxon>Cyprinidae</taxon>
        <taxon>Cyprininae</taxon>
        <taxon>Sinocyclocheilus</taxon>
    </lineage>
</organism>
<dbReference type="SUPFAM" id="SSF56436">
    <property type="entry name" value="C-type lectin-like"/>
    <property type="match status" value="1"/>
</dbReference>
<dbReference type="PROSITE" id="PS50041">
    <property type="entry name" value="C_TYPE_LECTIN_2"/>
    <property type="match status" value="1"/>
</dbReference>
<dbReference type="InterPro" id="IPR016187">
    <property type="entry name" value="CTDL_fold"/>
</dbReference>
<dbReference type="AlphaFoldDB" id="A0A671KFP9"/>
<evidence type="ECO:0000256" key="1">
    <source>
        <dbReference type="SAM" id="SignalP"/>
    </source>
</evidence>
<dbReference type="InterPro" id="IPR050111">
    <property type="entry name" value="C-type_lectin/snaclec_domain"/>
</dbReference>
<feature type="signal peptide" evidence="1">
    <location>
        <begin position="1"/>
        <end position="19"/>
    </location>
</feature>
<reference evidence="3" key="2">
    <citation type="submission" date="2025-09" db="UniProtKB">
        <authorList>
            <consortium name="Ensembl"/>
        </authorList>
    </citation>
    <scope>IDENTIFICATION</scope>
</reference>
<dbReference type="Gene3D" id="3.10.100.10">
    <property type="entry name" value="Mannose-Binding Protein A, subunit A"/>
    <property type="match status" value="1"/>
</dbReference>
<protein>
    <submittedName>
        <fullName evidence="3">Galactose-specific lectin nattectin-like</fullName>
    </submittedName>
</protein>